<dbReference type="AlphaFoldDB" id="A0A7R9H4J0"/>
<name>A0A7R9H4J0_TIMPO</name>
<organism evidence="3">
    <name type="scientific">Timema poppense</name>
    <name type="common">Walking stick</name>
    <dbReference type="NCBI Taxonomy" id="170557"/>
    <lineage>
        <taxon>Eukaryota</taxon>
        <taxon>Metazoa</taxon>
        <taxon>Ecdysozoa</taxon>
        <taxon>Arthropoda</taxon>
        <taxon>Hexapoda</taxon>
        <taxon>Insecta</taxon>
        <taxon>Pterygota</taxon>
        <taxon>Neoptera</taxon>
        <taxon>Polyneoptera</taxon>
        <taxon>Phasmatodea</taxon>
        <taxon>Timematodea</taxon>
        <taxon>Timematoidea</taxon>
        <taxon>Timematidae</taxon>
        <taxon>Timema</taxon>
    </lineage>
</organism>
<dbReference type="EMBL" id="OD003377">
    <property type="protein sequence ID" value="CAD7407672.1"/>
    <property type="molecule type" value="Genomic_DNA"/>
</dbReference>
<dbReference type="GO" id="GO:0019901">
    <property type="term" value="F:protein kinase binding"/>
    <property type="evidence" value="ECO:0007669"/>
    <property type="project" value="InterPro"/>
</dbReference>
<accession>A0A7R9H4J0</accession>
<reference evidence="3" key="1">
    <citation type="submission" date="2020-11" db="EMBL/GenBank/DDBJ databases">
        <authorList>
            <person name="Tran Van P."/>
        </authorList>
    </citation>
    <scope>NUCLEOTIDE SEQUENCE</scope>
</reference>
<dbReference type="PANTHER" id="PTHR31545">
    <property type="entry name" value="SEEDY PROTEIN A/C FAMILY MEMBER"/>
    <property type="match status" value="1"/>
</dbReference>
<comment type="similarity">
    <text evidence="1">Belongs to the Speedy/Ringo family.</text>
</comment>
<evidence type="ECO:0008006" key="4">
    <source>
        <dbReference type="Google" id="ProtNLM"/>
    </source>
</evidence>
<proteinExistence type="inferred from homology"/>
<evidence type="ECO:0000256" key="1">
    <source>
        <dbReference type="ARBA" id="ARBA00010932"/>
    </source>
</evidence>
<gene>
    <name evidence="3" type="ORF">TPSB3V08_LOCUS6006</name>
</gene>
<sequence length="167" mass="19420">MLITEQELDSFITLLECNELKGFFQLDVGCRLADKYLIAMVFIYFKRANILLEEYTIFHFYSALHLAHDLEEEEEELKYEIHVWALGSLWHKHYQKLLRGRDSLWFRMNYQGVVNLNTCEECRSQDFISGGSKGKFLLPPFTGLIVPPTPTIPVVQPTPPTSCNQCK</sequence>
<dbReference type="InterPro" id="IPR052316">
    <property type="entry name" value="Speedy-Ringo_regulator"/>
</dbReference>
<dbReference type="InterPro" id="IPR020984">
    <property type="entry name" value="Speedy"/>
</dbReference>
<dbReference type="Pfam" id="PF11357">
    <property type="entry name" value="Spy1"/>
    <property type="match status" value="1"/>
</dbReference>
<evidence type="ECO:0000313" key="3">
    <source>
        <dbReference type="EMBL" id="CAD7407672.1"/>
    </source>
</evidence>
<dbReference type="PANTHER" id="PTHR31545:SF5">
    <property type="entry name" value="SPEEDY PROTEIN A"/>
    <property type="match status" value="1"/>
</dbReference>
<evidence type="ECO:0000256" key="2">
    <source>
        <dbReference type="ARBA" id="ARBA00023306"/>
    </source>
</evidence>
<protein>
    <recommendedName>
        <fullName evidence="4">Speedy protein</fullName>
    </recommendedName>
</protein>
<keyword evidence="2" id="KW-0131">Cell cycle</keyword>